<dbReference type="Gene3D" id="3.90.1580.10">
    <property type="entry name" value="paralog of FGE (formylglycine-generating enzyme)"/>
    <property type="match status" value="1"/>
</dbReference>
<proteinExistence type="predicted"/>
<keyword evidence="1" id="KW-0472">Membrane</keyword>
<dbReference type="PANTHER" id="PTHR23150">
    <property type="entry name" value="SULFATASE MODIFYING FACTOR 1, 2"/>
    <property type="match status" value="1"/>
</dbReference>
<evidence type="ECO:0000313" key="4">
    <source>
        <dbReference type="Proteomes" id="UP000193307"/>
    </source>
</evidence>
<dbReference type="InterPro" id="IPR042095">
    <property type="entry name" value="SUMF_sf"/>
</dbReference>
<dbReference type="STRING" id="658057.SAMN04488032_11214"/>
<dbReference type="GO" id="GO:0120147">
    <property type="term" value="F:formylglycine-generating oxidase activity"/>
    <property type="evidence" value="ECO:0007669"/>
    <property type="project" value="TreeGrafter"/>
</dbReference>
<dbReference type="InterPro" id="IPR016187">
    <property type="entry name" value="CTDL_fold"/>
</dbReference>
<evidence type="ECO:0000313" key="3">
    <source>
        <dbReference type="EMBL" id="SLN52669.1"/>
    </source>
</evidence>
<dbReference type="Pfam" id="PF03781">
    <property type="entry name" value="FGE-sulfatase"/>
    <property type="match status" value="1"/>
</dbReference>
<organism evidence="3 4">
    <name type="scientific">Pacificibacter marinus</name>
    <dbReference type="NCBI Taxonomy" id="658057"/>
    <lineage>
        <taxon>Bacteria</taxon>
        <taxon>Pseudomonadati</taxon>
        <taxon>Pseudomonadota</taxon>
        <taxon>Alphaproteobacteria</taxon>
        <taxon>Rhodobacterales</taxon>
        <taxon>Roseobacteraceae</taxon>
        <taxon>Pacificibacter</taxon>
    </lineage>
</organism>
<protein>
    <submittedName>
        <fullName evidence="3">Formylglycine-generating sulfatase enzyme</fullName>
    </submittedName>
</protein>
<keyword evidence="4" id="KW-1185">Reference proteome</keyword>
<dbReference type="OrthoDB" id="9768004at2"/>
<dbReference type="Proteomes" id="UP000193307">
    <property type="component" value="Unassembled WGS sequence"/>
</dbReference>
<dbReference type="InterPro" id="IPR005532">
    <property type="entry name" value="SUMF_dom"/>
</dbReference>
<feature type="transmembrane region" description="Helical" evidence="1">
    <location>
        <begin position="12"/>
        <end position="34"/>
    </location>
</feature>
<name>A0A1Y5T0J4_9RHOB</name>
<evidence type="ECO:0000259" key="2">
    <source>
        <dbReference type="Pfam" id="PF03781"/>
    </source>
</evidence>
<sequence length="254" mass="27942">MTVPTQTSRILRSLLGVLSVMGVVSLGGVAWWMLRGPDFNYVPQMAEHAVDLPDGHKVFVQKYEVTVTEWNLCHADGACDLALRAPTGLDMAETPATGLNYVDVSQYLDWINTHARHNFRLPTTEEWEFMAKDVLPDEPDPIFTDPDLTWASAYLTEGLTSRRLRLRGSFSTSSQGVVDLDGSVWEWTQDCYAGDAGQVDLSRCPAFFVGGEHVAVIPYLVRDPARGGCAVGSPPAHLGLRLVTDDAIRCLVCM</sequence>
<dbReference type="SUPFAM" id="SSF56436">
    <property type="entry name" value="C-type lectin-like"/>
    <property type="match status" value="1"/>
</dbReference>
<feature type="domain" description="Sulfatase-modifying factor enzyme-like" evidence="2">
    <location>
        <begin position="56"/>
        <end position="243"/>
    </location>
</feature>
<dbReference type="PANTHER" id="PTHR23150:SF19">
    <property type="entry name" value="FORMYLGLYCINE-GENERATING ENZYME"/>
    <property type="match status" value="1"/>
</dbReference>
<keyword evidence="1" id="KW-0812">Transmembrane</keyword>
<dbReference type="EMBL" id="FWFW01000008">
    <property type="protein sequence ID" value="SLN52669.1"/>
    <property type="molecule type" value="Genomic_DNA"/>
</dbReference>
<accession>A0A1Y5T0J4</accession>
<dbReference type="InterPro" id="IPR051043">
    <property type="entry name" value="Sulfatase_Mod_Factor_Kinase"/>
</dbReference>
<keyword evidence="1" id="KW-1133">Transmembrane helix</keyword>
<dbReference type="AlphaFoldDB" id="A0A1Y5T0J4"/>
<reference evidence="3 4" key="1">
    <citation type="submission" date="2017-03" db="EMBL/GenBank/DDBJ databases">
        <authorList>
            <person name="Afonso C.L."/>
            <person name="Miller P.J."/>
            <person name="Scott M.A."/>
            <person name="Spackman E."/>
            <person name="Goraichik I."/>
            <person name="Dimitrov K.M."/>
            <person name="Suarez D.L."/>
            <person name="Swayne D.E."/>
        </authorList>
    </citation>
    <scope>NUCLEOTIDE SEQUENCE [LARGE SCALE GENOMIC DNA]</scope>
    <source>
        <strain evidence="3 4">CECT 7971</strain>
    </source>
</reference>
<dbReference type="RefSeq" id="WP_085849789.1">
    <property type="nucleotide sequence ID" value="NZ_FNZV01000012.1"/>
</dbReference>
<gene>
    <name evidence="3" type="ORF">PAM7971_02672</name>
</gene>
<evidence type="ECO:0000256" key="1">
    <source>
        <dbReference type="SAM" id="Phobius"/>
    </source>
</evidence>